<protein>
    <submittedName>
        <fullName evidence="1">Uncharacterized protein</fullName>
    </submittedName>
</protein>
<dbReference type="Proteomes" id="UP000265520">
    <property type="component" value="Unassembled WGS sequence"/>
</dbReference>
<evidence type="ECO:0000313" key="2">
    <source>
        <dbReference type="Proteomes" id="UP000265520"/>
    </source>
</evidence>
<keyword evidence="2" id="KW-1185">Reference proteome</keyword>
<accession>A0A392TBU0</accession>
<dbReference type="EMBL" id="LXQA010531838">
    <property type="protein sequence ID" value="MCI57596.1"/>
    <property type="molecule type" value="Genomic_DNA"/>
</dbReference>
<proteinExistence type="predicted"/>
<name>A0A392TBU0_9FABA</name>
<reference evidence="1 2" key="1">
    <citation type="journal article" date="2018" name="Front. Plant Sci.">
        <title>Red Clover (Trifolium pratense) and Zigzag Clover (T. medium) - A Picture of Genomic Similarities and Differences.</title>
        <authorList>
            <person name="Dluhosova J."/>
            <person name="Istvanek J."/>
            <person name="Nedelnik J."/>
            <person name="Repkova J."/>
        </authorList>
    </citation>
    <scope>NUCLEOTIDE SEQUENCE [LARGE SCALE GENOMIC DNA]</scope>
    <source>
        <strain evidence="2">cv. 10/8</strain>
        <tissue evidence="1">Leaf</tissue>
    </source>
</reference>
<organism evidence="1 2">
    <name type="scientific">Trifolium medium</name>
    <dbReference type="NCBI Taxonomy" id="97028"/>
    <lineage>
        <taxon>Eukaryota</taxon>
        <taxon>Viridiplantae</taxon>
        <taxon>Streptophyta</taxon>
        <taxon>Embryophyta</taxon>
        <taxon>Tracheophyta</taxon>
        <taxon>Spermatophyta</taxon>
        <taxon>Magnoliopsida</taxon>
        <taxon>eudicotyledons</taxon>
        <taxon>Gunneridae</taxon>
        <taxon>Pentapetalae</taxon>
        <taxon>rosids</taxon>
        <taxon>fabids</taxon>
        <taxon>Fabales</taxon>
        <taxon>Fabaceae</taxon>
        <taxon>Papilionoideae</taxon>
        <taxon>50 kb inversion clade</taxon>
        <taxon>NPAAA clade</taxon>
        <taxon>Hologalegina</taxon>
        <taxon>IRL clade</taxon>
        <taxon>Trifolieae</taxon>
        <taxon>Trifolium</taxon>
    </lineage>
</organism>
<dbReference type="AlphaFoldDB" id="A0A392TBU0"/>
<comment type="caution">
    <text evidence="1">The sequence shown here is derived from an EMBL/GenBank/DDBJ whole genome shotgun (WGS) entry which is preliminary data.</text>
</comment>
<evidence type="ECO:0000313" key="1">
    <source>
        <dbReference type="EMBL" id="MCI57596.1"/>
    </source>
</evidence>
<feature type="non-terminal residue" evidence="1">
    <location>
        <position position="1"/>
    </location>
</feature>
<sequence length="76" mass="8500">DLKARWRIVEYALKSRFRSQKILVLSAALGASSSFTFCLLREAQESCARCRFVSSLHNLSLPPARCAWRAAIGASR</sequence>